<dbReference type="Proteomes" id="UP001497497">
    <property type="component" value="Unassembled WGS sequence"/>
</dbReference>
<protein>
    <submittedName>
        <fullName evidence="1">Uncharacterized protein</fullName>
    </submittedName>
</protein>
<evidence type="ECO:0000313" key="2">
    <source>
        <dbReference type="Proteomes" id="UP001497497"/>
    </source>
</evidence>
<reference evidence="1 2" key="1">
    <citation type="submission" date="2024-04" db="EMBL/GenBank/DDBJ databases">
        <authorList>
            <consortium name="Genoscope - CEA"/>
            <person name="William W."/>
        </authorList>
    </citation>
    <scope>NUCLEOTIDE SEQUENCE [LARGE SCALE GENOMIC DNA]</scope>
</reference>
<name>A0AAV2HRF6_LYMST</name>
<keyword evidence="2" id="KW-1185">Reference proteome</keyword>
<comment type="caution">
    <text evidence="1">The sequence shown here is derived from an EMBL/GenBank/DDBJ whole genome shotgun (WGS) entry which is preliminary data.</text>
</comment>
<proteinExistence type="predicted"/>
<evidence type="ECO:0000313" key="1">
    <source>
        <dbReference type="EMBL" id="CAL1536005.1"/>
    </source>
</evidence>
<sequence length="94" mass="10199">DIFPNKLACPALRLIVDMTLSNIESLPGFKQDRLAVIKALGLPQNTDMDFACLRDDIASRVTHGSAYPAALVPFKKMIEDNAAKTLHAVYAGKA</sequence>
<dbReference type="EMBL" id="CAXITT010000217">
    <property type="protein sequence ID" value="CAL1536005.1"/>
    <property type="molecule type" value="Genomic_DNA"/>
</dbReference>
<organism evidence="1 2">
    <name type="scientific">Lymnaea stagnalis</name>
    <name type="common">Great pond snail</name>
    <name type="synonym">Helix stagnalis</name>
    <dbReference type="NCBI Taxonomy" id="6523"/>
    <lineage>
        <taxon>Eukaryota</taxon>
        <taxon>Metazoa</taxon>
        <taxon>Spiralia</taxon>
        <taxon>Lophotrochozoa</taxon>
        <taxon>Mollusca</taxon>
        <taxon>Gastropoda</taxon>
        <taxon>Heterobranchia</taxon>
        <taxon>Euthyneura</taxon>
        <taxon>Panpulmonata</taxon>
        <taxon>Hygrophila</taxon>
        <taxon>Lymnaeoidea</taxon>
        <taxon>Lymnaeidae</taxon>
        <taxon>Lymnaea</taxon>
    </lineage>
</organism>
<gene>
    <name evidence="1" type="ORF">GSLYS_00009918001</name>
</gene>
<feature type="non-terminal residue" evidence="1">
    <location>
        <position position="1"/>
    </location>
</feature>
<dbReference type="AlphaFoldDB" id="A0AAV2HRF6"/>
<accession>A0AAV2HRF6</accession>